<feature type="region of interest" description="Disordered" evidence="1">
    <location>
        <begin position="372"/>
        <end position="398"/>
    </location>
</feature>
<organism evidence="2 3">
    <name type="scientific">Fusarium oxysporum f. sp. cepae</name>
    <dbReference type="NCBI Taxonomy" id="396571"/>
    <lineage>
        <taxon>Eukaryota</taxon>
        <taxon>Fungi</taxon>
        <taxon>Dikarya</taxon>
        <taxon>Ascomycota</taxon>
        <taxon>Pezizomycotina</taxon>
        <taxon>Sordariomycetes</taxon>
        <taxon>Hypocreomycetidae</taxon>
        <taxon>Hypocreales</taxon>
        <taxon>Nectriaceae</taxon>
        <taxon>Fusarium</taxon>
        <taxon>Fusarium oxysporum species complex</taxon>
    </lineage>
</organism>
<reference evidence="2 3" key="1">
    <citation type="journal article" date="2018" name="Sci. Rep.">
        <title>Characterisation of pathogen-specific regions and novel effector candidates in Fusarium oxysporum f. sp. cepae.</title>
        <authorList>
            <person name="Armitage A.D."/>
            <person name="Taylor A."/>
            <person name="Sobczyk M.K."/>
            <person name="Baxter L."/>
            <person name="Greenfield B.P."/>
            <person name="Bates H.J."/>
            <person name="Wilson F."/>
            <person name="Jackson A.C."/>
            <person name="Ott S."/>
            <person name="Harrison R.J."/>
            <person name="Clarkson J.P."/>
        </authorList>
    </citation>
    <scope>NUCLEOTIDE SEQUENCE [LARGE SCALE GENOMIC DNA]</scope>
    <source>
        <strain evidence="2 3">FoC_Fus2</strain>
    </source>
</reference>
<name>A0A3L6N9F8_FUSOX</name>
<dbReference type="EMBL" id="MRCU01000008">
    <property type="protein sequence ID" value="RKK13674.1"/>
    <property type="molecule type" value="Genomic_DNA"/>
</dbReference>
<feature type="compositionally biased region" description="Basic and acidic residues" evidence="1">
    <location>
        <begin position="62"/>
        <end position="84"/>
    </location>
</feature>
<protein>
    <submittedName>
        <fullName evidence="2">Uncharacterized protein</fullName>
    </submittedName>
</protein>
<feature type="region of interest" description="Disordered" evidence="1">
    <location>
        <begin position="1"/>
        <end position="96"/>
    </location>
</feature>
<accession>A0A3L6N9F8</accession>
<feature type="compositionally biased region" description="Polar residues" evidence="1">
    <location>
        <begin position="28"/>
        <end position="37"/>
    </location>
</feature>
<evidence type="ECO:0000313" key="2">
    <source>
        <dbReference type="EMBL" id="RKK13674.1"/>
    </source>
</evidence>
<sequence>MEEIPDAVSPLGQGSFEREPVFDDDASSVYSPQQTARPSPLRLSHVRSQSKFNGAGEGSFQEWKRSHDSSMIRESVSHPEDLVNRPRRSKSSADGLRQARAIAVHSPPIPQVVTVGFNNSNYHRTVQDTPVFSPLQFYFRGTDYPSSKKGEKTMIGDNGWLERPNGGSDQSSKTPQKKTGILDNIKKLAKDMTELHHTSRRAQPAIRSRPTSQVAISLNAREQSLIYCELEFNLSTALNDYITVQLDKGRLVPDKLKKVADTWHNKGRPKVVGFRYDLETQLELINLHVDDFRFYGRRQADPVEIGGLLRAMKVNARAMCVRTLCQPDSVIAKQLVDTQSTFKMLDVPDYQQRALADIAQFFKVIVEREQDAREHTGGNGRDSNNRGERRWTTVQGGI</sequence>
<evidence type="ECO:0000313" key="3">
    <source>
        <dbReference type="Proteomes" id="UP000270866"/>
    </source>
</evidence>
<proteinExistence type="predicted"/>
<gene>
    <name evidence="2" type="ORF">BFJ65_g12898</name>
</gene>
<dbReference type="Proteomes" id="UP000270866">
    <property type="component" value="Chromosome 10"/>
</dbReference>
<dbReference type="AlphaFoldDB" id="A0A3L6N9F8"/>
<evidence type="ECO:0000256" key="1">
    <source>
        <dbReference type="SAM" id="MobiDB-lite"/>
    </source>
</evidence>
<comment type="caution">
    <text evidence="2">The sequence shown here is derived from an EMBL/GenBank/DDBJ whole genome shotgun (WGS) entry which is preliminary data.</text>
</comment>
<feature type="region of interest" description="Disordered" evidence="1">
    <location>
        <begin position="157"/>
        <end position="178"/>
    </location>
</feature>